<proteinExistence type="predicted"/>
<sequence length="257" mass="29800">MELDIDFVWSMGGFMYSSFNVKMSRLFKKKEDDLPFKTGAIVSIKHEIFPDSVLSLVQETEGKYLYIAYPKEFKNYNVQLGDPICCKIKSIDCEYIIESNINNISLVYPTYIRIYVDKFAKHDNKRETKRFNVDMCSKISVYNEYNFTVKKDIKLYVKDLSLGGLYGIIPKKNLEDINNSYGLNFSLNAGPNSIISFDAEIVRIMDKELSHEVGVKIKYMNDENVRILESVIRKLENDTGSQLMKYLVKGERIKVCD</sequence>
<organism evidence="2 3">
    <name type="scientific">Pseudobacteroides cellulosolvens ATCC 35603 = DSM 2933</name>
    <dbReference type="NCBI Taxonomy" id="398512"/>
    <lineage>
        <taxon>Bacteria</taxon>
        <taxon>Bacillati</taxon>
        <taxon>Bacillota</taxon>
        <taxon>Clostridia</taxon>
        <taxon>Eubacteriales</taxon>
        <taxon>Oscillospiraceae</taxon>
        <taxon>Pseudobacteroides</taxon>
    </lineage>
</organism>
<evidence type="ECO:0000259" key="1">
    <source>
        <dbReference type="Pfam" id="PF07238"/>
    </source>
</evidence>
<dbReference type="Gene3D" id="2.40.10.220">
    <property type="entry name" value="predicted glycosyltransferase like domains"/>
    <property type="match status" value="1"/>
</dbReference>
<comment type="caution">
    <text evidence="2">The sequence shown here is derived from an EMBL/GenBank/DDBJ whole genome shotgun (WGS) entry which is preliminary data.</text>
</comment>
<feature type="domain" description="PilZ" evidence="1">
    <location>
        <begin position="124"/>
        <end position="232"/>
    </location>
</feature>
<protein>
    <submittedName>
        <fullName evidence="2">Type IV pilus assembly PilZ</fullName>
    </submittedName>
</protein>
<dbReference type="InterPro" id="IPR009875">
    <property type="entry name" value="PilZ_domain"/>
</dbReference>
<dbReference type="EMBL" id="LGTC01000001">
    <property type="protein sequence ID" value="KNY26246.1"/>
    <property type="molecule type" value="Genomic_DNA"/>
</dbReference>
<dbReference type="GO" id="GO:0035438">
    <property type="term" value="F:cyclic-di-GMP binding"/>
    <property type="evidence" value="ECO:0007669"/>
    <property type="project" value="InterPro"/>
</dbReference>
<dbReference type="Proteomes" id="UP000036923">
    <property type="component" value="Unassembled WGS sequence"/>
</dbReference>
<name>A0A0L6JK66_9FIRM</name>
<evidence type="ECO:0000313" key="2">
    <source>
        <dbReference type="EMBL" id="KNY26246.1"/>
    </source>
</evidence>
<reference evidence="3" key="1">
    <citation type="submission" date="2015-07" db="EMBL/GenBank/DDBJ databases">
        <title>Near-Complete Genome Sequence of the Cellulolytic Bacterium Bacteroides (Pseudobacteroides) cellulosolvens ATCC 35603.</title>
        <authorList>
            <person name="Dassa B."/>
            <person name="Utturkar S.M."/>
            <person name="Klingeman D.M."/>
            <person name="Hurt R.A."/>
            <person name="Keller M."/>
            <person name="Xu J."/>
            <person name="Reddy Y.H.K."/>
            <person name="Borovok I."/>
            <person name="Grinberg I.R."/>
            <person name="Lamed R."/>
            <person name="Zhivin O."/>
            <person name="Bayer E.A."/>
            <person name="Brown S.D."/>
        </authorList>
    </citation>
    <scope>NUCLEOTIDE SEQUENCE [LARGE SCALE GENOMIC DNA]</scope>
    <source>
        <strain evidence="3">DSM 2933</strain>
    </source>
</reference>
<gene>
    <name evidence="2" type="ORF">Bccel_1508</name>
</gene>
<dbReference type="AlphaFoldDB" id="A0A0L6JK66"/>
<evidence type="ECO:0000313" key="3">
    <source>
        <dbReference type="Proteomes" id="UP000036923"/>
    </source>
</evidence>
<keyword evidence="3" id="KW-1185">Reference proteome</keyword>
<accession>A0A0L6JK66</accession>
<dbReference type="SUPFAM" id="SSF141371">
    <property type="entry name" value="PilZ domain-like"/>
    <property type="match status" value="1"/>
</dbReference>
<dbReference type="Pfam" id="PF07238">
    <property type="entry name" value="PilZ"/>
    <property type="match status" value="1"/>
</dbReference>